<dbReference type="EMBL" id="UGPP01000001">
    <property type="protein sequence ID" value="STY70545.1"/>
    <property type="molecule type" value="Genomic_DNA"/>
</dbReference>
<evidence type="ECO:0000313" key="1">
    <source>
        <dbReference type="EMBL" id="STY70545.1"/>
    </source>
</evidence>
<reference evidence="1 2" key="1">
    <citation type="submission" date="2018-06" db="EMBL/GenBank/DDBJ databases">
        <authorList>
            <consortium name="Pathogen Informatics"/>
            <person name="Doyle S."/>
        </authorList>
    </citation>
    <scope>NUCLEOTIDE SEQUENCE [LARGE SCALE GENOMIC DNA]</scope>
    <source>
        <strain evidence="1 2">NCTC10571</strain>
    </source>
</reference>
<proteinExistence type="predicted"/>
<evidence type="ECO:0000313" key="2">
    <source>
        <dbReference type="Proteomes" id="UP000255234"/>
    </source>
</evidence>
<dbReference type="Proteomes" id="UP000255234">
    <property type="component" value="Unassembled WGS sequence"/>
</dbReference>
<accession>A0A378NRV8</accession>
<dbReference type="AlphaFoldDB" id="A0A378NRV8"/>
<gene>
    <name evidence="1" type="ORF">NCTC10571_00684</name>
</gene>
<organism evidence="1 2">
    <name type="scientific">Megamonas hypermegale</name>
    <dbReference type="NCBI Taxonomy" id="158847"/>
    <lineage>
        <taxon>Bacteria</taxon>
        <taxon>Bacillati</taxon>
        <taxon>Bacillota</taxon>
        <taxon>Negativicutes</taxon>
        <taxon>Selenomonadales</taxon>
        <taxon>Selenomonadaceae</taxon>
        <taxon>Megamonas</taxon>
    </lineage>
</organism>
<name>A0A378NRV8_9FIRM</name>
<dbReference type="RefSeq" id="WP_091693957.1">
    <property type="nucleotide sequence ID" value="NZ_UGPP01000001.1"/>
</dbReference>
<sequence length="61" mass="7145">MTDVIIFHTDEQGNKTACILSNNKTVLDDLIKFVKDDNFKIINTRLNEKAFQAFIEQNYKH</sequence>
<protein>
    <submittedName>
        <fullName evidence="1">Uncharacterized protein</fullName>
    </submittedName>
</protein>